<evidence type="ECO:0000259" key="1">
    <source>
        <dbReference type="Pfam" id="PF01738"/>
    </source>
</evidence>
<feature type="domain" description="Dienelactone hydrolase" evidence="1">
    <location>
        <begin position="15"/>
        <end position="218"/>
    </location>
</feature>
<dbReference type="Pfam" id="PF01738">
    <property type="entry name" value="DLH"/>
    <property type="match status" value="1"/>
</dbReference>
<dbReference type="EMBL" id="AWFB01000002">
    <property type="protein sequence ID" value="RAN35849.1"/>
    <property type="molecule type" value="Genomic_DNA"/>
</dbReference>
<dbReference type="STRING" id="1280941.HY2_06075"/>
<keyword evidence="3" id="KW-1185">Reference proteome</keyword>
<reference evidence="2 3" key="1">
    <citation type="submission" date="2013-04" db="EMBL/GenBank/DDBJ databases">
        <title>Hyphomonas sp. T24B3 Genome Sequencing.</title>
        <authorList>
            <person name="Lai Q."/>
            <person name="Shao Z."/>
        </authorList>
    </citation>
    <scope>NUCLEOTIDE SEQUENCE [LARGE SCALE GENOMIC DNA]</scope>
    <source>
        <strain evidence="2 3">T24B3</strain>
    </source>
</reference>
<dbReference type="OrthoDB" id="9771666at2"/>
<dbReference type="eggNOG" id="COG0412">
    <property type="taxonomic scope" value="Bacteria"/>
</dbReference>
<dbReference type="InterPro" id="IPR051049">
    <property type="entry name" value="Dienelactone_hydrolase-like"/>
</dbReference>
<evidence type="ECO:0000313" key="2">
    <source>
        <dbReference type="EMBL" id="RAN35849.1"/>
    </source>
</evidence>
<accession>A0A062TY22</accession>
<dbReference type="RefSeq" id="WP_034829306.1">
    <property type="nucleotide sequence ID" value="NZ_AWFA01000078.1"/>
</dbReference>
<organism evidence="2 3">
    <name type="scientific">Hyphomonas pacifica</name>
    <dbReference type="NCBI Taxonomy" id="1280941"/>
    <lineage>
        <taxon>Bacteria</taxon>
        <taxon>Pseudomonadati</taxon>
        <taxon>Pseudomonadota</taxon>
        <taxon>Alphaproteobacteria</taxon>
        <taxon>Hyphomonadales</taxon>
        <taxon>Hyphomonadaceae</taxon>
        <taxon>Hyphomonas</taxon>
    </lineage>
</organism>
<sequence>MDKEQIEGSDGFVFDAVRVPAEGARKGGLVMIQEIFGLNSFMLAAARRFAAEGFEVLLPSMFDRQETGFVREGHDQAALVAGSGHARANGLENAMTDIAACIDMLEGPVFITGFCYGGSMSYHAACQLDGLSAASCYYGSLLPQAKDNEPKCPTIAHFGKHDPHIPLEGVEAFKQARHDVLTYIYDAGHGFARQGSDDYDAKADELAFERTLKLFDEALIR</sequence>
<dbReference type="PANTHER" id="PTHR46623:SF6">
    <property type="entry name" value="ALPHA_BETA-HYDROLASES SUPERFAMILY PROTEIN"/>
    <property type="match status" value="1"/>
</dbReference>
<dbReference type="PANTHER" id="PTHR46623">
    <property type="entry name" value="CARBOXYMETHYLENEBUTENOLIDASE-RELATED"/>
    <property type="match status" value="1"/>
</dbReference>
<dbReference type="InterPro" id="IPR029058">
    <property type="entry name" value="AB_hydrolase_fold"/>
</dbReference>
<accession>A0A328JZI4</accession>
<protein>
    <recommendedName>
        <fullName evidence="1">Dienelactone hydrolase domain-containing protein</fullName>
    </recommendedName>
</protein>
<proteinExistence type="predicted"/>
<dbReference type="InterPro" id="IPR002925">
    <property type="entry name" value="Dienelactn_hydro"/>
</dbReference>
<dbReference type="GO" id="GO:0016787">
    <property type="term" value="F:hydrolase activity"/>
    <property type="evidence" value="ECO:0007669"/>
    <property type="project" value="InterPro"/>
</dbReference>
<dbReference type="AlphaFoldDB" id="A0A062TY22"/>
<gene>
    <name evidence="2" type="ORF">HY3_07050</name>
</gene>
<evidence type="ECO:0000313" key="3">
    <source>
        <dbReference type="Proteomes" id="UP000249123"/>
    </source>
</evidence>
<dbReference type="Proteomes" id="UP000249123">
    <property type="component" value="Unassembled WGS sequence"/>
</dbReference>
<comment type="caution">
    <text evidence="2">The sequence shown here is derived from an EMBL/GenBank/DDBJ whole genome shotgun (WGS) entry which is preliminary data.</text>
</comment>
<dbReference type="SUPFAM" id="SSF53474">
    <property type="entry name" value="alpha/beta-Hydrolases"/>
    <property type="match status" value="1"/>
</dbReference>
<name>A0A062TY22_9PROT</name>
<dbReference type="Gene3D" id="3.40.50.1820">
    <property type="entry name" value="alpha/beta hydrolase"/>
    <property type="match status" value="1"/>
</dbReference>